<reference evidence="2 3" key="1">
    <citation type="journal article" date="2016" name="Sci. Rep.">
        <title>A novel ammonia-oxidizing archaeon from wastewater treatment plant: Its enrichment, physiological and genomic characteristics.</title>
        <authorList>
            <person name="Li Y."/>
            <person name="Ding K."/>
            <person name="Wen X."/>
            <person name="Zhang B."/>
            <person name="Shen B."/>
            <person name="Yang Y."/>
        </authorList>
    </citation>
    <scope>NUCLEOTIDE SEQUENCE [LARGE SCALE GENOMIC DNA]</scope>
    <source>
        <strain evidence="2 3">SAT1</strain>
    </source>
</reference>
<protein>
    <recommendedName>
        <fullName evidence="1">DUF7482 domain-containing protein</fullName>
    </recommendedName>
</protein>
<dbReference type="InterPro" id="IPR055905">
    <property type="entry name" value="DUF7482"/>
</dbReference>
<dbReference type="KEGG" id="tah:SU86_005975"/>
<feature type="domain" description="DUF7482" evidence="1">
    <location>
        <begin position="184"/>
        <end position="447"/>
    </location>
</feature>
<evidence type="ECO:0000313" key="3">
    <source>
        <dbReference type="Proteomes" id="UP000266745"/>
    </source>
</evidence>
<accession>A0A3G1B2L0</accession>
<dbReference type="Pfam" id="PF24298">
    <property type="entry name" value="DUF7482"/>
    <property type="match status" value="1"/>
</dbReference>
<keyword evidence="3" id="KW-1185">Reference proteome</keyword>
<dbReference type="Proteomes" id="UP000266745">
    <property type="component" value="Chromosome"/>
</dbReference>
<gene>
    <name evidence="2" type="ORF">SU86_005975</name>
</gene>
<name>A0A3G1B2L0_9ARCH</name>
<evidence type="ECO:0000313" key="2">
    <source>
        <dbReference type="EMBL" id="AJZ75987.1"/>
    </source>
</evidence>
<dbReference type="RefSeq" id="WP_048188876.1">
    <property type="nucleotide sequence ID" value="NZ_CP011097.1"/>
</dbReference>
<dbReference type="OrthoDB" id="9592at2157"/>
<dbReference type="GeneID" id="24875947"/>
<proteinExistence type="predicted"/>
<dbReference type="EMBL" id="CP011097">
    <property type="protein sequence ID" value="AJZ75987.1"/>
    <property type="molecule type" value="Genomic_DNA"/>
</dbReference>
<sequence>MNKFVIFAIIIIPALAISFLVSDPFAVAKPQSKVHFTKTFTSSTDPGSGKSGQFALVLSPNKDSIYTGSLTYTSNQPIEVIVLHAIPKSDSKGQPVWSVDGNTIYGLTETEAKSSGTFDFTGSAVAFRSKSPFVVTTSVDGWIRGQPIEIIAQTYEIKQKEVTLPDQHIPVTIPMHDGFSSKGSLHYIITDSSNKTLGEKISQKQNWNVKFAPKLRWAPASAQDTAYVFTNGVKGDGIYGFQGEVFSGTPAQKEYTPLVSIITASWKAGQTPQILQSADEILKAEKDSRLRLIKTNVTINAPQIVWPGGQLYSINNTDAASFEKTQVLSIDKNSKKVTFVAHRAWGPDGRTTYHIIPDATPKGPADIMKVPTSLKLAKMATSDITTEMYQFKNGIKGAGPLGFQPSIIGAKLDEGYVPVCRVSIVEWKDEGSSVILETISDVESKKSDGSIFVTLARPLSEDHIINCPIIESPKSNKG</sequence>
<evidence type="ECO:0000259" key="1">
    <source>
        <dbReference type="Pfam" id="PF24298"/>
    </source>
</evidence>
<dbReference type="AlphaFoldDB" id="A0A3G1B2L0"/>
<organism evidence="2 3">
    <name type="scientific">Candidatus Nitrosotenuis cloacae</name>
    <dbReference type="NCBI Taxonomy" id="1603555"/>
    <lineage>
        <taxon>Archaea</taxon>
        <taxon>Nitrososphaerota</taxon>
        <taxon>Candidatus Nitrosotenuis</taxon>
    </lineage>
</organism>
<dbReference type="STRING" id="1603555.SU86_005975"/>